<proteinExistence type="predicted"/>
<evidence type="ECO:0000313" key="2">
    <source>
        <dbReference type="Proteomes" id="UP000202991"/>
    </source>
</evidence>
<name>A0A140F3K8_PFV1</name>
<reference evidence="1 2" key="1">
    <citation type="journal article" date="2016" name="Proc. Natl. Acad. Sci. U.S.A.">
        <title>A virus of hyperthermophilic archaea with a unique architecture among DNA viruses.</title>
        <authorList>
            <person name="Rensen E.I."/>
            <person name="Mochizuki T."/>
            <person name="Quemin E."/>
            <person name="Schouten S."/>
            <person name="Krupovic M."/>
            <person name="Prangishvili D."/>
        </authorList>
    </citation>
    <scope>NUCLEOTIDE SEQUENCE [LARGE SCALE GENOMIC DNA]</scope>
    <source>
        <strain evidence="1">1</strain>
    </source>
</reference>
<keyword evidence="2" id="KW-1185">Reference proteome</keyword>
<dbReference type="EMBL" id="KU307456">
    <property type="protein sequence ID" value="AML61168.1"/>
    <property type="molecule type" value="Genomic_DNA"/>
</dbReference>
<dbReference type="GeneID" id="30313574"/>
<organism evidence="1 2">
    <name type="scientific">Pyrobaculum filamentous virus 1</name>
    <name type="common">PFV1</name>
    <dbReference type="NCBI Taxonomy" id="1805492"/>
    <lineage>
        <taxon>Viruses</taxon>
        <taxon>Adnaviria</taxon>
        <taxon>Zilligvirae</taxon>
        <taxon>Taleaviricota</taxon>
        <taxon>Tokiviricetes</taxon>
        <taxon>Primavirales</taxon>
        <taxon>Tristromaviridae</taxon>
        <taxon>Alphatristromavirus</taxon>
        <taxon>Alphatristromavirus pozzuoliense</taxon>
    </lineage>
</organism>
<dbReference type="KEGG" id="vg:30313574"/>
<dbReference type="Proteomes" id="UP000202991">
    <property type="component" value="Segment"/>
</dbReference>
<evidence type="ECO:0000313" key="1">
    <source>
        <dbReference type="EMBL" id="AML61168.1"/>
    </source>
</evidence>
<accession>A0A140F3K8</accession>
<dbReference type="RefSeq" id="YP_009237238.1">
    <property type="nucleotide sequence ID" value="NC_029548.1"/>
</dbReference>
<sequence>MMTVDPKLLALFSDPLFRCVFRALTKRETSDMCRQYGDIIERIKSGEATVDEVVQLVEKVTSKLGMGGDSKVVADTVVKLYNVSREIKGDEKIGDVIRRTIIAFAAMNVNVREEDIAKIEEYVSELVRVIDTAVKIENGEVYVDSDIVLSSNLDDNTKRAILAMPLMSSVLKSI</sequence>
<protein>
    <submittedName>
        <fullName evidence="1">Uncharacterized protein</fullName>
    </submittedName>
</protein>